<dbReference type="PROSITE" id="PS50800">
    <property type="entry name" value="SAP"/>
    <property type="match status" value="1"/>
</dbReference>
<reference evidence="3 4" key="1">
    <citation type="submission" date="2021-07" db="EMBL/GenBank/DDBJ databases">
        <title>The Aristolochia fimbriata genome: insights into angiosperm evolution, floral development and chemical biosynthesis.</title>
        <authorList>
            <person name="Jiao Y."/>
        </authorList>
    </citation>
    <scope>NUCLEOTIDE SEQUENCE [LARGE SCALE GENOMIC DNA]</scope>
    <source>
        <strain evidence="3">IBCAS-2021</strain>
        <tissue evidence="3">Leaf</tissue>
    </source>
</reference>
<protein>
    <recommendedName>
        <fullName evidence="2">SAP domain-containing protein</fullName>
    </recommendedName>
</protein>
<dbReference type="CDD" id="cd12432">
    <property type="entry name" value="RRM_ACINU"/>
    <property type="match status" value="1"/>
</dbReference>
<dbReference type="InterPro" id="IPR032552">
    <property type="entry name" value="RSB_motif"/>
</dbReference>
<dbReference type="Gene3D" id="1.10.720.30">
    <property type="entry name" value="SAP domain"/>
    <property type="match status" value="1"/>
</dbReference>
<organism evidence="3 4">
    <name type="scientific">Aristolochia fimbriata</name>
    <name type="common">White veined hardy Dutchman's pipe vine</name>
    <dbReference type="NCBI Taxonomy" id="158543"/>
    <lineage>
        <taxon>Eukaryota</taxon>
        <taxon>Viridiplantae</taxon>
        <taxon>Streptophyta</taxon>
        <taxon>Embryophyta</taxon>
        <taxon>Tracheophyta</taxon>
        <taxon>Spermatophyta</taxon>
        <taxon>Magnoliopsida</taxon>
        <taxon>Magnoliidae</taxon>
        <taxon>Piperales</taxon>
        <taxon>Aristolochiaceae</taxon>
        <taxon>Aristolochia</taxon>
    </lineage>
</organism>
<gene>
    <name evidence="3" type="ORF">H6P81_011601</name>
</gene>
<dbReference type="PANTHER" id="PTHR47031:SF3">
    <property type="entry name" value="SAP DOMAIN-CONTAINING PROTEIN"/>
    <property type="match status" value="1"/>
</dbReference>
<dbReference type="EMBL" id="JAINDJ010000004">
    <property type="protein sequence ID" value="KAG9451636.1"/>
    <property type="molecule type" value="Genomic_DNA"/>
</dbReference>
<feature type="region of interest" description="Disordered" evidence="1">
    <location>
        <begin position="239"/>
        <end position="344"/>
    </location>
</feature>
<dbReference type="Pfam" id="PF16294">
    <property type="entry name" value="RSB_motif"/>
    <property type="match status" value="1"/>
</dbReference>
<feature type="region of interest" description="Disordered" evidence="1">
    <location>
        <begin position="157"/>
        <end position="209"/>
    </location>
</feature>
<evidence type="ECO:0000256" key="1">
    <source>
        <dbReference type="SAM" id="MobiDB-lite"/>
    </source>
</evidence>
<dbReference type="InterPro" id="IPR035979">
    <property type="entry name" value="RBD_domain_sf"/>
</dbReference>
<dbReference type="InterPro" id="IPR036361">
    <property type="entry name" value="SAP_dom_sf"/>
</dbReference>
<dbReference type="InterPro" id="IPR034257">
    <property type="entry name" value="Acinus_RRM"/>
</dbReference>
<feature type="compositionally biased region" description="Low complexity" evidence="1">
    <location>
        <begin position="403"/>
        <end position="416"/>
    </location>
</feature>
<evidence type="ECO:0000259" key="2">
    <source>
        <dbReference type="PROSITE" id="PS50800"/>
    </source>
</evidence>
<dbReference type="InterPro" id="IPR003034">
    <property type="entry name" value="SAP_dom"/>
</dbReference>
<feature type="compositionally biased region" description="Pro residues" evidence="1">
    <location>
        <begin position="567"/>
        <end position="580"/>
    </location>
</feature>
<feature type="region of interest" description="Disordered" evidence="1">
    <location>
        <begin position="359"/>
        <end position="448"/>
    </location>
</feature>
<feature type="compositionally biased region" description="Basic and acidic residues" evidence="1">
    <location>
        <begin position="372"/>
        <end position="382"/>
    </location>
</feature>
<evidence type="ECO:0000313" key="3">
    <source>
        <dbReference type="EMBL" id="KAG9451636.1"/>
    </source>
</evidence>
<feature type="region of interest" description="Disordered" evidence="1">
    <location>
        <begin position="532"/>
        <end position="581"/>
    </location>
</feature>
<dbReference type="GO" id="GO:0003676">
    <property type="term" value="F:nucleic acid binding"/>
    <property type="evidence" value="ECO:0007669"/>
    <property type="project" value="InterPro"/>
</dbReference>
<evidence type="ECO:0000313" key="4">
    <source>
        <dbReference type="Proteomes" id="UP000825729"/>
    </source>
</evidence>
<dbReference type="Pfam" id="PF02037">
    <property type="entry name" value="SAP"/>
    <property type="match status" value="1"/>
</dbReference>
<dbReference type="SUPFAM" id="SSF68906">
    <property type="entry name" value="SAP domain"/>
    <property type="match status" value="1"/>
</dbReference>
<dbReference type="AlphaFoldDB" id="A0AAV7EVI4"/>
<dbReference type="Proteomes" id="UP000825729">
    <property type="component" value="Unassembled WGS sequence"/>
</dbReference>
<feature type="compositionally biased region" description="Polar residues" evidence="1">
    <location>
        <begin position="279"/>
        <end position="288"/>
    </location>
</feature>
<dbReference type="PANTHER" id="PTHR47031">
    <property type="entry name" value="SAP DNA-BINDING DOMAIN-CONTAINING PROTEIN"/>
    <property type="match status" value="1"/>
</dbReference>
<proteinExistence type="predicted"/>
<name>A0AAV7EVI4_ARIFI</name>
<feature type="compositionally biased region" description="Basic and acidic residues" evidence="1">
    <location>
        <begin position="330"/>
        <end position="343"/>
    </location>
</feature>
<sequence length="640" mass="70732">MPNNYVVLDNRPIDQWKVTELKDELKRRKLMTKGLKDDLIKRLDAAVRSEMESTKEKLENDAVNHDLASHVIPNEDKIDCQAVDVAVEKIVANSEKVNDDVAMVDIDINAADTSQEIEVPVEASGDTDKNKAAEDAIENVVPVETIAADNQNVLNQEGLSGEEESKIDDIQGQEEKTSKPSPSEDVKHNISDDPNDNQVSEVSPVLATSDVSINEKNELKDNLNADNFHLELENVKPDQVVQELSSNEAPPVGADLPSLDDDHEPGRNQALSEMMDDMNASNVNSGKNNEGADGGSLEKLNLDRSSGDDSLEEDVMDSKLTDSNHNSDGAVDKSEIAESHVPKVDNSVDVLAEFSPEKNNVLGEKNSQGTATEKRKLEDKETVVNNEAVKRQRRWNSDTVKVSESQNSSQSPSTTPRDTISKRTFSKSDSTNNRDVPKERVVPPSQMPATNSLRIDRFLRPFTLKAVQELLAKTGTVTDFWMDHIKSHCYVTYSSVGEAVDTRNALYNVQWPPNGGRLLVAEFVEAHEVKSRVEEAKSATTNSNPKTSTQVTPVQPPPRQNTQRQHLPPPPPLPRPPPIVEAPAPARERVILPPPPPKKPEQPISTLDDLFRKTKATPRIYYLPLSEEEVAAKRATQGRM</sequence>
<feature type="compositionally biased region" description="Basic and acidic residues" evidence="1">
    <location>
        <begin position="163"/>
        <end position="191"/>
    </location>
</feature>
<keyword evidence="4" id="KW-1185">Reference proteome</keyword>
<dbReference type="SMART" id="SM00513">
    <property type="entry name" value="SAP"/>
    <property type="match status" value="1"/>
</dbReference>
<feature type="domain" description="SAP" evidence="2">
    <location>
        <begin position="13"/>
        <end position="47"/>
    </location>
</feature>
<dbReference type="SUPFAM" id="SSF54928">
    <property type="entry name" value="RNA-binding domain, RBD"/>
    <property type="match status" value="1"/>
</dbReference>
<comment type="caution">
    <text evidence="3">The sequence shown here is derived from an EMBL/GenBank/DDBJ whole genome shotgun (WGS) entry which is preliminary data.</text>
</comment>
<accession>A0AAV7EVI4</accession>